<evidence type="ECO:0000256" key="6">
    <source>
        <dbReference type="SAM" id="Phobius"/>
    </source>
</evidence>
<comment type="similarity">
    <text evidence="2">Belongs to the CorA metal ion transporter (MIT) (TC 1.A.35) family.</text>
</comment>
<dbReference type="SUPFAM" id="SSF143865">
    <property type="entry name" value="CorA soluble domain-like"/>
    <property type="match status" value="1"/>
</dbReference>
<reference evidence="7 8" key="1">
    <citation type="submission" date="2015-09" db="EMBL/GenBank/DDBJ databases">
        <authorList>
            <consortium name="Pathogen Informatics"/>
        </authorList>
    </citation>
    <scope>NUCLEOTIDE SEQUENCE [LARGE SCALE GENOMIC DNA]</scope>
    <source>
        <strain evidence="7 8">2789STDY5608837</strain>
    </source>
</reference>
<dbReference type="InterPro" id="IPR002523">
    <property type="entry name" value="MgTranspt_CorA/ZnTranspt_ZntB"/>
</dbReference>
<evidence type="ECO:0000313" key="8">
    <source>
        <dbReference type="Proteomes" id="UP000095409"/>
    </source>
</evidence>
<dbReference type="AlphaFoldDB" id="A0A173WQP1"/>
<dbReference type="Gene3D" id="3.30.460.20">
    <property type="entry name" value="CorA soluble domain-like"/>
    <property type="match status" value="1"/>
</dbReference>
<evidence type="ECO:0000256" key="4">
    <source>
        <dbReference type="ARBA" id="ARBA00022989"/>
    </source>
</evidence>
<keyword evidence="5 6" id="KW-0472">Membrane</keyword>
<dbReference type="InterPro" id="IPR045863">
    <property type="entry name" value="CorA_TM1_TM2"/>
</dbReference>
<dbReference type="InterPro" id="IPR045861">
    <property type="entry name" value="CorA_cytoplasmic_dom"/>
</dbReference>
<dbReference type="GO" id="GO:0046873">
    <property type="term" value="F:metal ion transmembrane transporter activity"/>
    <property type="evidence" value="ECO:0007669"/>
    <property type="project" value="InterPro"/>
</dbReference>
<evidence type="ECO:0000256" key="2">
    <source>
        <dbReference type="ARBA" id="ARBA00009765"/>
    </source>
</evidence>
<comment type="subcellular location">
    <subcellularLocation>
        <location evidence="1">Membrane</location>
        <topology evidence="1">Multi-pass membrane protein</topology>
    </subcellularLocation>
</comment>
<gene>
    <name evidence="7" type="primary">corA</name>
    <name evidence="7" type="ORF">ERS852394_00187</name>
</gene>
<dbReference type="PANTHER" id="PTHR47891:SF2">
    <property type="entry name" value="MAGNESIUM AND COBALT TRANSPORTER"/>
    <property type="match status" value="1"/>
</dbReference>
<dbReference type="GO" id="GO:0016020">
    <property type="term" value="C:membrane"/>
    <property type="evidence" value="ECO:0007669"/>
    <property type="project" value="UniProtKB-SubCell"/>
</dbReference>
<dbReference type="SUPFAM" id="SSF144083">
    <property type="entry name" value="Magnesium transport protein CorA, transmembrane region"/>
    <property type="match status" value="1"/>
</dbReference>
<dbReference type="Pfam" id="PF01544">
    <property type="entry name" value="CorA"/>
    <property type="match status" value="1"/>
</dbReference>
<dbReference type="EMBL" id="CYZD01000001">
    <property type="protein sequence ID" value="CUN41899.1"/>
    <property type="molecule type" value="Genomic_DNA"/>
</dbReference>
<organism evidence="7 8">
    <name type="scientific">Blautia obeum</name>
    <dbReference type="NCBI Taxonomy" id="40520"/>
    <lineage>
        <taxon>Bacteria</taxon>
        <taxon>Bacillati</taxon>
        <taxon>Bacillota</taxon>
        <taxon>Clostridia</taxon>
        <taxon>Lachnospirales</taxon>
        <taxon>Lachnospiraceae</taxon>
        <taxon>Blautia</taxon>
    </lineage>
</organism>
<dbReference type="CDD" id="cd12827">
    <property type="entry name" value="EcCorA_ZntB-like_u2"/>
    <property type="match status" value="1"/>
</dbReference>
<sequence>MVRMFRTSDGAIHEIQEPQDGCWVALTNPTATEIFEISEQFQIEVDDLRAPLDEEERSRIEVEDNYTLILVDVPMIEERNDKDWYGTIPLGIIVTDKMIFTICLEDTQVLTRFMEGRVRNFFTYMKTRFILQILYRNSSMYLRYLRIIDKKSEQVEEKLHFSPRNQELIELLELEKSLVYFTTSLRSNEAVLEKLIKLESIKKYPEDTELLEDVIIENTQAIEMANIYSGILQSMMDAFASVISNNLNDVMKILSVITIVMSIPTIIFSAYGMNLAPSGMPFSSTIWGFLIVILVSIAASIIAALFLSKKKYF</sequence>
<keyword evidence="3 6" id="KW-0812">Transmembrane</keyword>
<feature type="transmembrane region" description="Helical" evidence="6">
    <location>
        <begin position="253"/>
        <end position="273"/>
    </location>
</feature>
<dbReference type="GeneID" id="79804418"/>
<protein>
    <submittedName>
        <fullName evidence="7">Magnesium transport protein CorA</fullName>
    </submittedName>
</protein>
<dbReference type="RefSeq" id="WP_044925753.1">
    <property type="nucleotide sequence ID" value="NZ_CYZD01000001.1"/>
</dbReference>
<evidence type="ECO:0000256" key="3">
    <source>
        <dbReference type="ARBA" id="ARBA00022692"/>
    </source>
</evidence>
<proteinExistence type="inferred from homology"/>
<evidence type="ECO:0000313" key="7">
    <source>
        <dbReference type="EMBL" id="CUN41899.1"/>
    </source>
</evidence>
<accession>A0A173WQP1</accession>
<evidence type="ECO:0000256" key="5">
    <source>
        <dbReference type="ARBA" id="ARBA00023136"/>
    </source>
</evidence>
<keyword evidence="4 6" id="KW-1133">Transmembrane helix</keyword>
<dbReference type="Gene3D" id="1.20.58.340">
    <property type="entry name" value="Magnesium transport protein CorA, transmembrane region"/>
    <property type="match status" value="2"/>
</dbReference>
<feature type="transmembrane region" description="Helical" evidence="6">
    <location>
        <begin position="285"/>
        <end position="307"/>
    </location>
</feature>
<dbReference type="InterPro" id="IPR047199">
    <property type="entry name" value="CorA-like"/>
</dbReference>
<dbReference type="PANTHER" id="PTHR47891">
    <property type="entry name" value="TRANSPORTER-RELATED"/>
    <property type="match status" value="1"/>
</dbReference>
<name>A0A173WQP1_9FIRM</name>
<evidence type="ECO:0000256" key="1">
    <source>
        <dbReference type="ARBA" id="ARBA00004141"/>
    </source>
</evidence>
<dbReference type="Proteomes" id="UP000095409">
    <property type="component" value="Unassembled WGS sequence"/>
</dbReference>